<dbReference type="InterPro" id="IPR001969">
    <property type="entry name" value="Aspartic_peptidase_AS"/>
</dbReference>
<name>A0A1A9UXZ2_GLOAU</name>
<proteinExistence type="predicted"/>
<keyword evidence="2" id="KW-1185">Reference proteome</keyword>
<dbReference type="PANTHER" id="PTHR45823:SF1">
    <property type="entry name" value="T-SNARE COILED-COIL HOMOLOGY DOMAIN-CONTAINING PROTEIN"/>
    <property type="match status" value="1"/>
</dbReference>
<dbReference type="VEuPathDB" id="VectorBase:GAUT019384"/>
<evidence type="ECO:0000313" key="1">
    <source>
        <dbReference type="EnsemblMetazoa" id="GAUT019384-PA"/>
    </source>
</evidence>
<dbReference type="SUPFAM" id="SSF50630">
    <property type="entry name" value="Acid proteases"/>
    <property type="match status" value="1"/>
</dbReference>
<dbReference type="GO" id="GO:0004190">
    <property type="term" value="F:aspartic-type endopeptidase activity"/>
    <property type="evidence" value="ECO:0007669"/>
    <property type="project" value="InterPro"/>
</dbReference>
<dbReference type="InterPro" id="IPR021109">
    <property type="entry name" value="Peptidase_aspartic_dom_sf"/>
</dbReference>
<evidence type="ECO:0008006" key="3">
    <source>
        <dbReference type="Google" id="ProtNLM"/>
    </source>
</evidence>
<sequence length="232" mass="25515">MGASEKANCKVNKYVCAQLPVALNHTNFLTALSKSSWGDDDKAVALITSLRGAAAEICQVIPEGKSTEFAAIMGALERKYGSKHMKEKIQRCNYIITLDTGATHSIINSTIVKEKFDPLVGAWFRTTTGVEGAIKGKAIRNISISTVSMKHEFLVADIISEVILGMDFIAKHGFVLDMERQVLQYANVTLPLTVGYVRQVLQDVVQRQQKISQNSEAIVWATGIRELKLSKT</sequence>
<accession>A0A1A9UXZ2</accession>
<protein>
    <recommendedName>
        <fullName evidence="3">Peptidase A2 domain-containing protein</fullName>
    </recommendedName>
</protein>
<dbReference type="PROSITE" id="PS00141">
    <property type="entry name" value="ASP_PROTEASE"/>
    <property type="match status" value="1"/>
</dbReference>
<dbReference type="EnsemblMetazoa" id="GAUT019384-RA">
    <property type="protein sequence ID" value="GAUT019384-PA"/>
    <property type="gene ID" value="GAUT019384"/>
</dbReference>
<evidence type="ECO:0000313" key="2">
    <source>
        <dbReference type="Proteomes" id="UP000078200"/>
    </source>
</evidence>
<dbReference type="Proteomes" id="UP000078200">
    <property type="component" value="Unassembled WGS sequence"/>
</dbReference>
<organism evidence="1 2">
    <name type="scientific">Glossina austeni</name>
    <name type="common">Savannah tsetse fly</name>
    <dbReference type="NCBI Taxonomy" id="7395"/>
    <lineage>
        <taxon>Eukaryota</taxon>
        <taxon>Metazoa</taxon>
        <taxon>Ecdysozoa</taxon>
        <taxon>Arthropoda</taxon>
        <taxon>Hexapoda</taxon>
        <taxon>Insecta</taxon>
        <taxon>Pterygota</taxon>
        <taxon>Neoptera</taxon>
        <taxon>Endopterygota</taxon>
        <taxon>Diptera</taxon>
        <taxon>Brachycera</taxon>
        <taxon>Muscomorpha</taxon>
        <taxon>Hippoboscoidea</taxon>
        <taxon>Glossinidae</taxon>
        <taxon>Glossina</taxon>
    </lineage>
</organism>
<dbReference type="GO" id="GO:0006508">
    <property type="term" value="P:proteolysis"/>
    <property type="evidence" value="ECO:0007669"/>
    <property type="project" value="InterPro"/>
</dbReference>
<dbReference type="AlphaFoldDB" id="A0A1A9UXZ2"/>
<dbReference type="Gene3D" id="2.40.70.10">
    <property type="entry name" value="Acid Proteases"/>
    <property type="match status" value="1"/>
</dbReference>
<dbReference type="CDD" id="cd00303">
    <property type="entry name" value="retropepsin_like"/>
    <property type="match status" value="1"/>
</dbReference>
<dbReference type="PANTHER" id="PTHR45823">
    <property type="entry name" value="T-SNARE COILED-COIL HOMOLOGY DOMAIN-CONTAINING PROTEIN"/>
    <property type="match status" value="1"/>
</dbReference>
<dbReference type="STRING" id="7395.A0A1A9UXZ2"/>
<reference evidence="1" key="1">
    <citation type="submission" date="2020-05" db="UniProtKB">
        <authorList>
            <consortium name="EnsemblMetazoa"/>
        </authorList>
    </citation>
    <scope>IDENTIFICATION</scope>
    <source>
        <strain evidence="1">TTRI</strain>
    </source>
</reference>